<feature type="coiled-coil region" evidence="1">
    <location>
        <begin position="72"/>
        <end position="99"/>
    </location>
</feature>
<feature type="compositionally biased region" description="Basic and acidic residues" evidence="2">
    <location>
        <begin position="348"/>
        <end position="358"/>
    </location>
</feature>
<dbReference type="AlphaFoldDB" id="A0A1Y4LJ08"/>
<dbReference type="PANTHER" id="PTHR43830:SF3">
    <property type="entry name" value="PROTEIN PSP1"/>
    <property type="match status" value="1"/>
</dbReference>
<dbReference type="Pfam" id="PF04468">
    <property type="entry name" value="PSP1"/>
    <property type="match status" value="1"/>
</dbReference>
<feature type="domain" description="PSP1 C-terminal" evidence="3">
    <location>
        <begin position="61"/>
        <end position="146"/>
    </location>
</feature>
<gene>
    <name evidence="4" type="ORF">B5F15_11990</name>
</gene>
<dbReference type="EMBL" id="NFKL01000017">
    <property type="protein sequence ID" value="OUP56704.1"/>
    <property type="molecule type" value="Genomic_DNA"/>
</dbReference>
<reference evidence="5" key="1">
    <citation type="submission" date="2017-04" db="EMBL/GenBank/DDBJ databases">
        <title>Function of individual gut microbiota members based on whole genome sequencing of pure cultures obtained from chicken caecum.</title>
        <authorList>
            <person name="Medvecky M."/>
            <person name="Cejkova D."/>
            <person name="Polansky O."/>
            <person name="Karasova D."/>
            <person name="Kubasova T."/>
            <person name="Cizek A."/>
            <person name="Rychlik I."/>
        </authorList>
    </citation>
    <scope>NUCLEOTIDE SEQUENCE [LARGE SCALE GENOMIC DNA]</scope>
    <source>
        <strain evidence="5">An179</strain>
    </source>
</reference>
<dbReference type="PANTHER" id="PTHR43830">
    <property type="entry name" value="PROTEIN PSP1"/>
    <property type="match status" value="1"/>
</dbReference>
<proteinExistence type="predicted"/>
<dbReference type="Proteomes" id="UP000195326">
    <property type="component" value="Unassembled WGS sequence"/>
</dbReference>
<evidence type="ECO:0000313" key="4">
    <source>
        <dbReference type="EMBL" id="OUP56704.1"/>
    </source>
</evidence>
<comment type="caution">
    <text evidence="4">The sequence shown here is derived from an EMBL/GenBank/DDBJ whole genome shotgun (WGS) entry which is preliminary data.</text>
</comment>
<keyword evidence="1" id="KW-0175">Coiled coil</keyword>
<evidence type="ECO:0000256" key="1">
    <source>
        <dbReference type="SAM" id="Coils"/>
    </source>
</evidence>
<feature type="compositionally biased region" description="Low complexity" evidence="2">
    <location>
        <begin position="307"/>
        <end position="316"/>
    </location>
</feature>
<dbReference type="STRING" id="501571.GCA_900143195_00970"/>
<organism evidence="4 5">
    <name type="scientific">Butyricicoccus pullicaecorum</name>
    <dbReference type="NCBI Taxonomy" id="501571"/>
    <lineage>
        <taxon>Bacteria</taxon>
        <taxon>Bacillati</taxon>
        <taxon>Bacillota</taxon>
        <taxon>Clostridia</taxon>
        <taxon>Eubacteriales</taxon>
        <taxon>Butyricicoccaceae</taxon>
        <taxon>Butyricicoccus</taxon>
    </lineage>
</organism>
<feature type="compositionally biased region" description="Basic residues" evidence="2">
    <location>
        <begin position="387"/>
        <end position="400"/>
    </location>
</feature>
<dbReference type="PROSITE" id="PS51411">
    <property type="entry name" value="PSP1_C"/>
    <property type="match status" value="1"/>
</dbReference>
<evidence type="ECO:0000313" key="5">
    <source>
        <dbReference type="Proteomes" id="UP000195326"/>
    </source>
</evidence>
<dbReference type="InterPro" id="IPR007557">
    <property type="entry name" value="PSP1_C"/>
</dbReference>
<dbReference type="InterPro" id="IPR047767">
    <property type="entry name" value="PSP1-like"/>
</dbReference>
<feature type="region of interest" description="Disordered" evidence="2">
    <location>
        <begin position="305"/>
        <end position="412"/>
    </location>
</feature>
<evidence type="ECO:0000259" key="3">
    <source>
        <dbReference type="PROSITE" id="PS51411"/>
    </source>
</evidence>
<name>A0A1Y4LJ08_9FIRM</name>
<sequence>MLTVIGVRFKRVGKVYYFDPCGITVKRGQSVIVETARGVECGECAMGNTEVSEREVVSPLKKIIRIATERDLEVARENERQAKEAYQIARRKIEEHKLDMRLVAVECTFDLNKILFYFTADGRVDFRGLVKDLAAIFRTRIELRQIGVRDEAKMIGGLGICGRELCCASYLGDFQPVSINMAKEQNLSLNPAKISGTCGRLMCCLKYEHEVYSELQKVTPKTDSLVETPEGRGTVLSTQMLRGTCKVQLEDAPDEPRVFACTDCQMIRSGRAKKNNNNNNNGNNHGGECCQNCAKQQKQPEIDPMQEQEPVAVAQPPVRPRNEKPRRVKAAPQSTEDKPAAPARKPRREAPDGSDRPRLVKAAPPKDAVEQPAQETGENTESGEVVRRRRRRRGGAKRRRSSGEGNATPSAE</sequence>
<dbReference type="GO" id="GO:0005737">
    <property type="term" value="C:cytoplasm"/>
    <property type="evidence" value="ECO:0007669"/>
    <property type="project" value="TreeGrafter"/>
</dbReference>
<protein>
    <recommendedName>
        <fullName evidence="3">PSP1 C-terminal domain-containing protein</fullName>
    </recommendedName>
</protein>
<dbReference type="NCBIfam" id="NF041131">
    <property type="entry name" value="RicT_YaaT_fam"/>
    <property type="match status" value="1"/>
</dbReference>
<evidence type="ECO:0000256" key="2">
    <source>
        <dbReference type="SAM" id="MobiDB-lite"/>
    </source>
</evidence>
<accession>A0A1Y4LJ08</accession>